<protein>
    <recommendedName>
        <fullName evidence="7">Lysozyme</fullName>
    </recommendedName>
</protein>
<sequence length="267" mass="31334">MPRKKASKSSIWATSLIFFVLITGTIFLIKYGKGIKREFSDHTRKTPVWTETEKFEQVFTQFPDGILGVDISQYQGKIDFNKLSLQLQDRPVQFLVFRATMGHNGVDRRFFENWEASKNLPVAQGAYHYYRPNENSTRQAENYIKTVELKSGNLIPILDIEKHSTIQSKDRLREGIKNWLNLVEAHFGVKPMIYTGDRFFWEVLHNQGFDQYPIWVANYNHILEPETKNWVIWQFSEKGSIEGIGERIDLNILRGGRFQFHKLKMPE</sequence>
<dbReference type="PANTHER" id="PTHR34135:SF2">
    <property type="entry name" value="LYSOZYME"/>
    <property type="match status" value="1"/>
</dbReference>
<comment type="caution">
    <text evidence="5">The sequence shown here is derived from an EMBL/GenBank/DDBJ whole genome shotgun (WGS) entry which is preliminary data.</text>
</comment>
<dbReference type="Pfam" id="PF01183">
    <property type="entry name" value="Glyco_hydro_25"/>
    <property type="match status" value="1"/>
</dbReference>
<dbReference type="InterPro" id="IPR018077">
    <property type="entry name" value="Glyco_hydro_fam25_subgr"/>
</dbReference>
<reference evidence="5 6" key="1">
    <citation type="submission" date="2021-06" db="EMBL/GenBank/DDBJ databases">
        <title>44 bacteria genomes isolated from Dapeng, Shenzhen.</title>
        <authorList>
            <person name="Zheng W."/>
            <person name="Yu S."/>
            <person name="Huang Y."/>
        </authorList>
    </citation>
    <scope>NUCLEOTIDE SEQUENCE [LARGE SCALE GENOMIC DNA]</scope>
    <source>
        <strain evidence="5 6">DP5N14-6</strain>
    </source>
</reference>
<organism evidence="5 6">
    <name type="scientific">Algoriphagus marincola</name>
    <dbReference type="NCBI Taxonomy" id="264027"/>
    <lineage>
        <taxon>Bacteria</taxon>
        <taxon>Pseudomonadati</taxon>
        <taxon>Bacteroidota</taxon>
        <taxon>Cytophagia</taxon>
        <taxon>Cytophagales</taxon>
        <taxon>Cyclobacteriaceae</taxon>
        <taxon>Algoriphagus</taxon>
    </lineage>
</organism>
<dbReference type="InterPro" id="IPR017853">
    <property type="entry name" value="GH"/>
</dbReference>
<dbReference type="Gene3D" id="3.20.20.80">
    <property type="entry name" value="Glycosidases"/>
    <property type="match status" value="1"/>
</dbReference>
<gene>
    <name evidence="5" type="ORF">KUV23_09265</name>
</gene>
<keyword evidence="4" id="KW-0812">Transmembrane</keyword>
<keyword evidence="4" id="KW-0472">Membrane</keyword>
<dbReference type="SUPFAM" id="SSF51445">
    <property type="entry name" value="(Trans)glycosidases"/>
    <property type="match status" value="1"/>
</dbReference>
<name>A0ABS7N4C0_9BACT</name>
<evidence type="ECO:0000256" key="1">
    <source>
        <dbReference type="ARBA" id="ARBA00010646"/>
    </source>
</evidence>
<evidence type="ECO:0000313" key="5">
    <source>
        <dbReference type="EMBL" id="MBY5951159.1"/>
    </source>
</evidence>
<keyword evidence="6" id="KW-1185">Reference proteome</keyword>
<dbReference type="EMBL" id="JAHVHP010000002">
    <property type="protein sequence ID" value="MBY5951159.1"/>
    <property type="molecule type" value="Genomic_DNA"/>
</dbReference>
<comment type="similarity">
    <text evidence="1">Belongs to the glycosyl hydrolase 25 family.</text>
</comment>
<evidence type="ECO:0000313" key="6">
    <source>
        <dbReference type="Proteomes" id="UP000766609"/>
    </source>
</evidence>
<feature type="transmembrane region" description="Helical" evidence="4">
    <location>
        <begin position="12"/>
        <end position="29"/>
    </location>
</feature>
<evidence type="ECO:0000256" key="2">
    <source>
        <dbReference type="ARBA" id="ARBA00022801"/>
    </source>
</evidence>
<evidence type="ECO:0000256" key="3">
    <source>
        <dbReference type="ARBA" id="ARBA00023295"/>
    </source>
</evidence>
<dbReference type="RefSeq" id="WP_222583931.1">
    <property type="nucleotide sequence ID" value="NZ_JAHVHP010000002.1"/>
</dbReference>
<dbReference type="PANTHER" id="PTHR34135">
    <property type="entry name" value="LYSOZYME"/>
    <property type="match status" value="1"/>
</dbReference>
<keyword evidence="2" id="KW-0378">Hydrolase</keyword>
<evidence type="ECO:0000256" key="4">
    <source>
        <dbReference type="SAM" id="Phobius"/>
    </source>
</evidence>
<dbReference type="InterPro" id="IPR002053">
    <property type="entry name" value="Glyco_hydro_25"/>
</dbReference>
<dbReference type="Proteomes" id="UP000766609">
    <property type="component" value="Unassembled WGS sequence"/>
</dbReference>
<dbReference type="SMART" id="SM00641">
    <property type="entry name" value="Glyco_25"/>
    <property type="match status" value="1"/>
</dbReference>
<proteinExistence type="inferred from homology"/>
<keyword evidence="4" id="KW-1133">Transmembrane helix</keyword>
<accession>A0ABS7N4C0</accession>
<keyword evidence="3" id="KW-0326">Glycosidase</keyword>
<evidence type="ECO:0008006" key="7">
    <source>
        <dbReference type="Google" id="ProtNLM"/>
    </source>
</evidence>
<dbReference type="PROSITE" id="PS51904">
    <property type="entry name" value="GLYCOSYL_HYDROL_F25_2"/>
    <property type="match status" value="1"/>
</dbReference>